<dbReference type="Proteomes" id="UP000422232">
    <property type="component" value="Chromosome"/>
</dbReference>
<evidence type="ECO:0000313" key="15">
    <source>
        <dbReference type="EMBL" id="QGO04549.1"/>
    </source>
</evidence>
<sequence>MPYKYPKGKGWDIPKQKYGVTNWAKYTDSLRNRGRIDVWISEKAIEGWYKKDRVYDGTGTPFLYSDLAIITCHEIRKVFKQPLRQTQGLIDSFFESQGLPIKCPDYTVLSKRLAELDIKVPRYRKTDKPDDDIAGIAIDSTGLKRFGRDEWHQEKYKISAKRSWRKLHVAVDDDHYIQAALITDRYEADEEVVDELLEQIDEPFDRFTADGAYDSHDVYDSVLNHSPNADVVIPPPKNAVFDENNHAIRNINFNEIKDHGRMHWQKTRQYGKRNYSELAIQRYKRILGNTMQSREISRQKNEGLIGAGILNKMTSLGMPDSFRRS</sequence>
<dbReference type="EMBL" id="CP012511">
    <property type="protein sequence ID" value="ALB24473.1"/>
    <property type="molecule type" value="Genomic_DNA"/>
</dbReference>
<evidence type="ECO:0000313" key="7">
    <source>
        <dbReference type="EMBL" id="ALB24467.1"/>
    </source>
</evidence>
<dbReference type="EMBL" id="CP012510">
    <property type="protein sequence ID" value="ALB24447.1"/>
    <property type="molecule type" value="Genomic_DNA"/>
</dbReference>
<dbReference type="EMBL" id="CP012511">
    <property type="protein sequence ID" value="ALB24471.1"/>
    <property type="molecule type" value="Genomic_DNA"/>
</dbReference>
<evidence type="ECO:0000313" key="17">
    <source>
        <dbReference type="EMBL" id="QGO04561.1"/>
    </source>
</evidence>
<dbReference type="EMBL" id="CP012511">
    <property type="protein sequence ID" value="ALB24463.1"/>
    <property type="molecule type" value="Genomic_DNA"/>
</dbReference>
<geneLocation type="plasmid" evidence="8 18">
    <name>pPSB1-3</name>
</geneLocation>
<name>A0A0B8URY3_PISSA</name>
<dbReference type="EMBL" id="CP012511">
    <property type="protein sequence ID" value="ALB24465.1"/>
    <property type="molecule type" value="Genomic_DNA"/>
</dbReference>
<dbReference type="EMBL" id="CP012510">
    <property type="protein sequence ID" value="ALB24451.1"/>
    <property type="molecule type" value="Genomic_DNA"/>
</dbReference>
<evidence type="ECO:0000313" key="16">
    <source>
        <dbReference type="EMBL" id="QGO04554.1"/>
    </source>
</evidence>
<dbReference type="EMBL" id="CP038908">
    <property type="protein sequence ID" value="QGO04518.1"/>
    <property type="molecule type" value="Genomic_DNA"/>
</dbReference>
<dbReference type="InterPro" id="IPR025668">
    <property type="entry name" value="Tnp_DDE_dom"/>
</dbReference>
<dbReference type="RefSeq" id="WP_036771347.1">
    <property type="nucleotide sequence ID" value="NZ_CP012510.1"/>
</dbReference>
<evidence type="ECO:0000313" key="8">
    <source>
        <dbReference type="EMBL" id="ALB24471.1"/>
    </source>
</evidence>
<dbReference type="Pfam" id="PF13737">
    <property type="entry name" value="DDE_Tnp_1_5"/>
    <property type="match status" value="1"/>
</dbReference>
<dbReference type="STRING" id="1238.AWJ11_10025"/>
<evidence type="ECO:0000313" key="9">
    <source>
        <dbReference type="EMBL" id="ALB24473.1"/>
    </source>
</evidence>
<dbReference type="EMBL" id="CP012510">
    <property type="protein sequence ID" value="ALB24405.1"/>
    <property type="molecule type" value="Genomic_DNA"/>
</dbReference>
<evidence type="ECO:0000313" key="10">
    <source>
        <dbReference type="EMBL" id="ALB24476.1"/>
    </source>
</evidence>
<dbReference type="EMBL" id="CP012511">
    <property type="protein sequence ID" value="ALB24467.1"/>
    <property type="molecule type" value="Genomic_DNA"/>
</dbReference>
<evidence type="ECO:0000313" key="5">
    <source>
        <dbReference type="EMBL" id="ALB24463.1"/>
    </source>
</evidence>
<protein>
    <submittedName>
        <fullName evidence="8 14">Transposase</fullName>
    </submittedName>
</protein>
<keyword evidence="19" id="KW-1185">Reference proteome</keyword>
<evidence type="ECO:0000313" key="12">
    <source>
        <dbReference type="EMBL" id="ALB24631.1"/>
    </source>
</evidence>
<dbReference type="EMBL" id="CP012511">
    <property type="protein sequence ID" value="ALB24476.1"/>
    <property type="molecule type" value="Genomic_DNA"/>
</dbReference>
<evidence type="ECO:0000259" key="1">
    <source>
        <dbReference type="Pfam" id="PF13737"/>
    </source>
</evidence>
<dbReference type="PANTHER" id="PTHR34631">
    <property type="match status" value="1"/>
</dbReference>
<evidence type="ECO:0000313" key="14">
    <source>
        <dbReference type="EMBL" id="QGO04518.1"/>
    </source>
</evidence>
<evidence type="ECO:0000313" key="6">
    <source>
        <dbReference type="EMBL" id="ALB24465.1"/>
    </source>
</evidence>
<evidence type="ECO:0000313" key="13">
    <source>
        <dbReference type="EMBL" id="ALB24634.1"/>
    </source>
</evidence>
<dbReference type="EMBL" id="CP012511">
    <property type="protein sequence ID" value="ALB24631.1"/>
    <property type="molecule type" value="Genomic_DNA"/>
</dbReference>
<dbReference type="NCBIfam" id="NF033579">
    <property type="entry name" value="transpos_IS5_2"/>
    <property type="match status" value="1"/>
</dbReference>
<evidence type="ECO:0000313" key="18">
    <source>
        <dbReference type="Proteomes" id="UP000029558"/>
    </source>
</evidence>
<gene>
    <name evidence="2" type="ORF">KU39_2p2</name>
    <name evidence="3" type="ORF">KU39_2p44</name>
    <name evidence="4" type="ORF">KU39_2p48</name>
    <name evidence="5" type="ORF">KU39_3p1</name>
    <name evidence="9" type="ORF">KU39_3p11</name>
    <name evidence="10" type="ORF">KU39_3p14</name>
    <name evidence="11" type="ORF">KU39_3p159</name>
    <name evidence="12" type="ORF">KU39_3p169</name>
    <name evidence="13" type="ORF">KU39_3p172</name>
    <name evidence="6" type="ORF">KU39_3p3</name>
    <name evidence="7" type="ORF">KU39_3p5</name>
    <name evidence="8" type="ORF">KU39_3p9</name>
    <name evidence="14" type="ORF">Psal009_00387</name>
    <name evidence="15" type="ORF">Psal009_00418</name>
    <name evidence="16" type="ORF">Psal009_00423</name>
    <name evidence="17" type="ORF">Psal009_00430</name>
</gene>
<dbReference type="Proteomes" id="UP000029558">
    <property type="component" value="Plasmid pPSB1-2"/>
</dbReference>
<reference evidence="8 18" key="1">
    <citation type="journal article" date="2014" name="Genome Announc.">
        <title>Comparative Genome Analysis of Two Isolates of the Fish Pathogen Piscirickettsia salmonis from Different Hosts Reveals Major Differences in Virulence-Associated Secretion Systems.</title>
        <authorList>
            <person name="Bohle H."/>
            <person name="Henriquez P."/>
            <person name="Grothusen H."/>
            <person name="Navas E."/>
            <person name="Sandoval A."/>
            <person name="Bustamante F."/>
            <person name="Bustos P."/>
            <person name="Mancilla M."/>
        </authorList>
    </citation>
    <scope>NUCLEOTIDE SEQUENCE [LARGE SCALE GENOMIC DNA]</scope>
    <source>
        <strain evidence="18">B1-32597</strain>
        <strain evidence="8">PM32597B1</strain>
    </source>
</reference>
<dbReference type="EMBL" id="CP038908">
    <property type="protein sequence ID" value="QGO04549.1"/>
    <property type="molecule type" value="Genomic_DNA"/>
</dbReference>
<dbReference type="EMBL" id="CP012511">
    <property type="protein sequence ID" value="ALB24634.1"/>
    <property type="molecule type" value="Genomic_DNA"/>
</dbReference>
<organism evidence="8 18">
    <name type="scientific">Piscirickettsia salmonis</name>
    <dbReference type="NCBI Taxonomy" id="1238"/>
    <lineage>
        <taxon>Bacteria</taxon>
        <taxon>Pseudomonadati</taxon>
        <taxon>Pseudomonadota</taxon>
        <taxon>Gammaproteobacteria</taxon>
        <taxon>Thiotrichales</taxon>
        <taxon>Piscirickettsiaceae</taxon>
        <taxon>Piscirickettsia</taxon>
    </lineage>
</organism>
<dbReference type="PANTHER" id="PTHR34631:SF3">
    <property type="entry name" value="ISSOD12 TRANSPOSASE TNPA_ISSOD12"/>
    <property type="match status" value="1"/>
</dbReference>
<geneLocation type="plasmid" evidence="2 18">
    <name>pPSB1-2</name>
</geneLocation>
<reference evidence="8" key="2">
    <citation type="submission" date="2015-08" db="EMBL/GenBank/DDBJ databases">
        <title>Complete genome sequence of Piscirickettsia salmonis strain PM32597B1.</title>
        <authorList>
            <person name="Bohle H."/>
            <person name="Henriquez P."/>
            <person name="Navas E."/>
            <person name="Grothusen H."/>
            <person name="Bustamante F."/>
            <person name="Bustos P."/>
            <person name="Bustos P."/>
            <person name="Mancilla M."/>
        </authorList>
    </citation>
    <scope>NUCLEOTIDE SEQUENCE</scope>
    <source>
        <strain evidence="8">PM32597B1</strain>
        <plasmid evidence="2">pPSB1-2</plasmid>
        <plasmid evidence="8">pPSB1-3</plasmid>
    </source>
</reference>
<evidence type="ECO:0000313" key="4">
    <source>
        <dbReference type="EMBL" id="ALB24451.1"/>
    </source>
</evidence>
<evidence type="ECO:0000313" key="19">
    <source>
        <dbReference type="Proteomes" id="UP000422232"/>
    </source>
</evidence>
<accession>A0A0B8URY3</accession>
<dbReference type="EMBL" id="CP012511">
    <property type="protein sequence ID" value="ALB24621.1"/>
    <property type="molecule type" value="Genomic_DNA"/>
</dbReference>
<dbReference type="InterPro" id="IPR053172">
    <property type="entry name" value="Tn903_transposase"/>
</dbReference>
<dbReference type="EMBL" id="CP038908">
    <property type="protein sequence ID" value="QGO04561.1"/>
    <property type="molecule type" value="Genomic_DNA"/>
</dbReference>
<evidence type="ECO:0000313" key="2">
    <source>
        <dbReference type="EMBL" id="ALB24405.1"/>
    </source>
</evidence>
<dbReference type="OrthoDB" id="6382212at2"/>
<evidence type="ECO:0000313" key="3">
    <source>
        <dbReference type="EMBL" id="ALB24447.1"/>
    </source>
</evidence>
<dbReference type="EMBL" id="CP038908">
    <property type="protein sequence ID" value="QGO04554.1"/>
    <property type="molecule type" value="Genomic_DNA"/>
</dbReference>
<dbReference type="AlphaFoldDB" id="A0A0B8URY3"/>
<reference evidence="14 19" key="3">
    <citation type="submission" date="2019-04" db="EMBL/GenBank/DDBJ databases">
        <title>Complete genome sequencing of Piscirickettsia salmonis strain Psal-009.</title>
        <authorList>
            <person name="Schober I."/>
            <person name="Bunk B."/>
            <person name="Sproer C."/>
            <person name="Carril G.P."/>
            <person name="Riedel T."/>
            <person name="Flores-Herrera P.A."/>
            <person name="Nourdin-Galindo G."/>
            <person name="Marshall S.H."/>
            <person name="Overmann J."/>
        </authorList>
    </citation>
    <scope>NUCLEOTIDE SEQUENCE [LARGE SCALE GENOMIC DNA]</scope>
    <source>
        <strain evidence="14 19">Psal-009</strain>
    </source>
</reference>
<dbReference type="Proteomes" id="UP000029558">
    <property type="component" value="Plasmid pPSB1-3"/>
</dbReference>
<keyword evidence="8" id="KW-0614">Plasmid</keyword>
<dbReference type="InterPro" id="IPR053520">
    <property type="entry name" value="Transposase_Tn903"/>
</dbReference>
<evidence type="ECO:0000313" key="11">
    <source>
        <dbReference type="EMBL" id="ALB24621.1"/>
    </source>
</evidence>
<proteinExistence type="predicted"/>
<feature type="domain" description="Transposase DDE" evidence="1">
    <location>
        <begin position="32"/>
        <end position="147"/>
    </location>
</feature>